<proteinExistence type="predicted"/>
<dbReference type="RefSeq" id="WP_099999329.1">
    <property type="nucleotide sequence ID" value="NZ_CP017940.1"/>
</dbReference>
<protein>
    <submittedName>
        <fullName evidence="1">Head-tail adaptor protein</fullName>
    </submittedName>
</protein>
<name>A0A2N9W454_9HYPH</name>
<dbReference type="KEGG" id="pht:BLM14_10475"/>
<evidence type="ECO:0000313" key="1">
    <source>
        <dbReference type="EMBL" id="PIO46522.1"/>
    </source>
</evidence>
<dbReference type="InterPro" id="IPR038666">
    <property type="entry name" value="SSP1_head-tail_sf"/>
</dbReference>
<dbReference type="AlphaFoldDB" id="A0A2N9W454"/>
<reference evidence="1 2" key="1">
    <citation type="journal article" date="2017" name="Int J Environ Stud">
        <title>Does the Miocene-Pliocene relict legume Oxytropis triphylla form nitrogen-fixing nodules with a combination of bacterial strains?</title>
        <authorList>
            <person name="Safronova V."/>
            <person name="Belimov A."/>
            <person name="Sazanova A."/>
            <person name="Kuznetsova I."/>
            <person name="Popova J."/>
            <person name="Andronov E."/>
            <person name="Verkhozina A."/>
            <person name="Tikhonovich I."/>
        </authorList>
    </citation>
    <scope>NUCLEOTIDE SEQUENCE [LARGE SCALE GENOMIC DNA]</scope>
    <source>
        <strain evidence="1 2">Tri-38</strain>
    </source>
</reference>
<gene>
    <name evidence="1" type="ORF">B5P45_01605</name>
</gene>
<dbReference type="Pfam" id="PF05521">
    <property type="entry name" value="Phage_HCP"/>
    <property type="match status" value="1"/>
</dbReference>
<sequence length="105" mass="11627">MTRPGNFDRVIILERLTKVVQPSGSVKEQWQPLATVRAALIQKSATELLTGFGEEESGTTLFHMHYFAGLTTADRVSYSGTPYDLKEITEIGRRRGLILKATAST</sequence>
<keyword evidence="2" id="KW-1185">Reference proteome</keyword>
<organism evidence="1 2">
    <name type="scientific">Phyllobacterium zundukense</name>
    <dbReference type="NCBI Taxonomy" id="1867719"/>
    <lineage>
        <taxon>Bacteria</taxon>
        <taxon>Pseudomonadati</taxon>
        <taxon>Pseudomonadota</taxon>
        <taxon>Alphaproteobacteria</taxon>
        <taxon>Hyphomicrobiales</taxon>
        <taxon>Phyllobacteriaceae</taxon>
        <taxon>Phyllobacterium</taxon>
    </lineage>
</organism>
<accession>A0A2N9W454</accession>
<comment type="caution">
    <text evidence="1">The sequence shown here is derived from an EMBL/GenBank/DDBJ whole genome shotgun (WGS) entry which is preliminary data.</text>
</comment>
<dbReference type="Gene3D" id="2.40.10.270">
    <property type="entry name" value="Bacteriophage SPP1 head-tail adaptor protein"/>
    <property type="match status" value="1"/>
</dbReference>
<dbReference type="OrthoDB" id="7478737at2"/>
<dbReference type="InterPro" id="IPR008767">
    <property type="entry name" value="Phage_SPP1_head-tail_adaptor"/>
</dbReference>
<dbReference type="EMBL" id="MZMT01000003">
    <property type="protein sequence ID" value="PIO46522.1"/>
    <property type="molecule type" value="Genomic_DNA"/>
</dbReference>
<evidence type="ECO:0000313" key="2">
    <source>
        <dbReference type="Proteomes" id="UP000232163"/>
    </source>
</evidence>
<dbReference type="Proteomes" id="UP000232163">
    <property type="component" value="Unassembled WGS sequence"/>
</dbReference>